<organism evidence="2 3">
    <name type="scientific">Marinococcus luteus</name>
    <dbReference type="NCBI Taxonomy" id="1122204"/>
    <lineage>
        <taxon>Bacteria</taxon>
        <taxon>Bacillati</taxon>
        <taxon>Bacillota</taxon>
        <taxon>Bacilli</taxon>
        <taxon>Bacillales</taxon>
        <taxon>Bacillaceae</taxon>
        <taxon>Marinococcus</taxon>
    </lineage>
</organism>
<keyword evidence="1" id="KW-1133">Transmembrane helix</keyword>
<reference evidence="2 3" key="1">
    <citation type="submission" date="2016-10" db="EMBL/GenBank/DDBJ databases">
        <authorList>
            <person name="de Groot N.N."/>
        </authorList>
    </citation>
    <scope>NUCLEOTIDE SEQUENCE [LARGE SCALE GENOMIC DNA]</scope>
    <source>
        <strain evidence="2 3">DSM 23126</strain>
    </source>
</reference>
<dbReference type="RefSeq" id="WP_091616351.1">
    <property type="nucleotide sequence ID" value="NZ_FNNC01000007.1"/>
</dbReference>
<dbReference type="AlphaFoldDB" id="A0A1H2XKH0"/>
<feature type="transmembrane region" description="Helical" evidence="1">
    <location>
        <begin position="5"/>
        <end position="26"/>
    </location>
</feature>
<evidence type="ECO:0000256" key="1">
    <source>
        <dbReference type="SAM" id="Phobius"/>
    </source>
</evidence>
<evidence type="ECO:0000313" key="3">
    <source>
        <dbReference type="Proteomes" id="UP000199488"/>
    </source>
</evidence>
<accession>A0A1H2XKH0</accession>
<keyword evidence="3" id="KW-1185">Reference proteome</keyword>
<evidence type="ECO:0000313" key="2">
    <source>
        <dbReference type="EMBL" id="SDW92799.1"/>
    </source>
</evidence>
<gene>
    <name evidence="2" type="ORF">SAMN05421781_2770</name>
</gene>
<name>A0A1H2XKH0_9BACI</name>
<protein>
    <submittedName>
        <fullName evidence="2">Uncharacterized protein</fullName>
    </submittedName>
</protein>
<keyword evidence="1" id="KW-0812">Transmembrane</keyword>
<dbReference type="OrthoDB" id="2973226at2"/>
<keyword evidence="1" id="KW-0472">Membrane</keyword>
<feature type="transmembrane region" description="Helical" evidence="1">
    <location>
        <begin position="32"/>
        <end position="52"/>
    </location>
</feature>
<dbReference type="EMBL" id="FNNC01000007">
    <property type="protein sequence ID" value="SDW92799.1"/>
    <property type="molecule type" value="Genomic_DNA"/>
</dbReference>
<proteinExistence type="predicted"/>
<sequence>MKEPIIWAVAMLVAFLALFLTGTLQLQGLESVIIQMIGFSGMVFAILYSVLLTQKSNDEKDQAFKR</sequence>
<dbReference type="Proteomes" id="UP000199488">
    <property type="component" value="Unassembled WGS sequence"/>
</dbReference>